<evidence type="ECO:0000313" key="5">
    <source>
        <dbReference type="Proteomes" id="UP001303889"/>
    </source>
</evidence>
<dbReference type="Pfam" id="PF03099">
    <property type="entry name" value="BPL_LplA_LipB"/>
    <property type="match status" value="1"/>
</dbReference>
<evidence type="ECO:0000256" key="2">
    <source>
        <dbReference type="ARBA" id="ARBA00022598"/>
    </source>
</evidence>
<evidence type="ECO:0000259" key="3">
    <source>
        <dbReference type="PROSITE" id="PS51733"/>
    </source>
</evidence>
<reference evidence="4" key="2">
    <citation type="submission" date="2023-05" db="EMBL/GenBank/DDBJ databases">
        <authorList>
            <consortium name="Lawrence Berkeley National Laboratory"/>
            <person name="Steindorff A."/>
            <person name="Hensen N."/>
            <person name="Bonometti L."/>
            <person name="Westerberg I."/>
            <person name="Brannstrom I.O."/>
            <person name="Guillou S."/>
            <person name="Cros-Aarteil S."/>
            <person name="Calhoun S."/>
            <person name="Haridas S."/>
            <person name="Kuo A."/>
            <person name="Mondo S."/>
            <person name="Pangilinan J."/>
            <person name="Riley R."/>
            <person name="Labutti K."/>
            <person name="Andreopoulos B."/>
            <person name="Lipzen A."/>
            <person name="Chen C."/>
            <person name="Yanf M."/>
            <person name="Daum C."/>
            <person name="Ng V."/>
            <person name="Clum A."/>
            <person name="Ohm R."/>
            <person name="Martin F."/>
            <person name="Silar P."/>
            <person name="Natvig D."/>
            <person name="Lalanne C."/>
            <person name="Gautier V."/>
            <person name="Ament-Velasquez S.L."/>
            <person name="Kruys A."/>
            <person name="Hutchinson M.I."/>
            <person name="Powell A.J."/>
            <person name="Barry K."/>
            <person name="Miller A.N."/>
            <person name="Grigoriev I.V."/>
            <person name="Debuchy R."/>
            <person name="Gladieux P."/>
            <person name="Thoren M.H."/>
            <person name="Johannesson H."/>
        </authorList>
    </citation>
    <scope>NUCLEOTIDE SEQUENCE</scope>
    <source>
        <strain evidence="4">CBS 103.79</strain>
    </source>
</reference>
<keyword evidence="2" id="KW-0436">Ligase</keyword>
<dbReference type="CDD" id="cd03144">
    <property type="entry name" value="GATase1_ScBLP_like"/>
    <property type="match status" value="1"/>
</dbReference>
<comment type="caution">
    <text evidence="4">The sequence shown here is derived from an EMBL/GenBank/DDBJ whole genome shotgun (WGS) entry which is preliminary data.</text>
</comment>
<dbReference type="SUPFAM" id="SSF55681">
    <property type="entry name" value="Class II aaRS and biotin synthetases"/>
    <property type="match status" value="1"/>
</dbReference>
<dbReference type="SUPFAM" id="SSF52317">
    <property type="entry name" value="Class I glutamine amidotransferase-like"/>
    <property type="match status" value="1"/>
</dbReference>
<dbReference type="InterPro" id="IPR004143">
    <property type="entry name" value="BPL_LPL_catalytic"/>
</dbReference>
<comment type="similarity">
    <text evidence="1">Belongs to the biotin--protein ligase family.</text>
</comment>
<evidence type="ECO:0000313" key="4">
    <source>
        <dbReference type="EMBL" id="KAK3897410.1"/>
    </source>
</evidence>
<dbReference type="NCBIfam" id="TIGR00121">
    <property type="entry name" value="birA_ligase"/>
    <property type="match status" value="1"/>
</dbReference>
<dbReference type="PROSITE" id="PS51733">
    <property type="entry name" value="BPL_LPL_CATALYTIC"/>
    <property type="match status" value="1"/>
</dbReference>
<accession>A0AAN6RNQ3</accession>
<organism evidence="4 5">
    <name type="scientific">Staphylotrichum tortipilum</name>
    <dbReference type="NCBI Taxonomy" id="2831512"/>
    <lineage>
        <taxon>Eukaryota</taxon>
        <taxon>Fungi</taxon>
        <taxon>Dikarya</taxon>
        <taxon>Ascomycota</taxon>
        <taxon>Pezizomycotina</taxon>
        <taxon>Sordariomycetes</taxon>
        <taxon>Sordariomycetidae</taxon>
        <taxon>Sordariales</taxon>
        <taxon>Chaetomiaceae</taxon>
        <taxon>Staphylotrichum</taxon>
    </lineage>
</organism>
<sequence length="692" mass="75134">MASRKLNVLVYTGTGSTIESVRHCIYSLRRLLGPNYAVNPLTESALLKEPWAPTCALLVFPGGADLGYCRVLNGPGNRVIAQYVRRGGAYLGFCAGGYYGSRRCEFEVGNPALEVVGSRELAFFPGTCRGGAFKGFEYHSENGARAATISVSKGVFDDAEGLPDDFRCYYNGGGVFVDADKLASASTTVQILAEYAGELDVESGAAKAAVVYCKVGEGCAILTGPHPEFDAVNLSHQSDVPGYDELIEALKADEDARASFLKACLSKLGLEVSQSATPVPSLSKVHLSSLHHTEVGELLSSLTEIITKDGGEEYIKGSNDLFHLEKPDSKWSLTELSEALSDEFAASQKKTGRGSPDPTADYAHVIKRVVAHEDAWPEPKETPYFNHAVYYSSLREFREKDEEAETWGDMLMYGEVLTSTNTLLEKNHNLLSHLPTGFAIAATTQVAGRGRGANVWVAPPGSLLFSIVINHPAHLATTRPIVFIQYLAALATVEAVKSYGDGYADLPIKIKWPNDVYVRDPKKPSEVAYVKIAGILANCAYAAGNYQVVLGIGINTNNARPTTSLDALLPLAAAAAGRSKPLEPFRIERLLARMLTRLEVLYGEFCRDGFSRGLEGRYYQHWLHTNQLVTLEAEGGVRARVVGITRDWGMLMAEEVAGDGINGAVRATGKVWALQSDENSFDFWRGLVKRKI</sequence>
<dbReference type="AlphaFoldDB" id="A0AAN6RNQ3"/>
<dbReference type="Gene3D" id="3.40.50.880">
    <property type="match status" value="1"/>
</dbReference>
<dbReference type="InterPro" id="IPR045864">
    <property type="entry name" value="aa-tRNA-synth_II/BPL/LPL"/>
</dbReference>
<dbReference type="InterPro" id="IPR029062">
    <property type="entry name" value="Class_I_gatase-like"/>
</dbReference>
<evidence type="ECO:0000256" key="1">
    <source>
        <dbReference type="ARBA" id="ARBA00009934"/>
    </source>
</evidence>
<dbReference type="PANTHER" id="PTHR12835">
    <property type="entry name" value="BIOTIN PROTEIN LIGASE"/>
    <property type="match status" value="1"/>
</dbReference>
<name>A0AAN6RNQ3_9PEZI</name>
<dbReference type="Gene3D" id="3.30.930.10">
    <property type="entry name" value="Bira Bifunctional Protein, Domain 2"/>
    <property type="match status" value="1"/>
</dbReference>
<gene>
    <name evidence="4" type="ORF">C8A05DRAFT_39039</name>
</gene>
<dbReference type="PANTHER" id="PTHR12835:SF5">
    <property type="entry name" value="BIOTIN--PROTEIN LIGASE"/>
    <property type="match status" value="1"/>
</dbReference>
<reference evidence="4" key="1">
    <citation type="journal article" date="2023" name="Mol. Phylogenet. Evol.">
        <title>Genome-scale phylogeny and comparative genomics of the fungal order Sordariales.</title>
        <authorList>
            <person name="Hensen N."/>
            <person name="Bonometti L."/>
            <person name="Westerberg I."/>
            <person name="Brannstrom I.O."/>
            <person name="Guillou S."/>
            <person name="Cros-Aarteil S."/>
            <person name="Calhoun S."/>
            <person name="Haridas S."/>
            <person name="Kuo A."/>
            <person name="Mondo S."/>
            <person name="Pangilinan J."/>
            <person name="Riley R."/>
            <person name="LaButti K."/>
            <person name="Andreopoulos B."/>
            <person name="Lipzen A."/>
            <person name="Chen C."/>
            <person name="Yan M."/>
            <person name="Daum C."/>
            <person name="Ng V."/>
            <person name="Clum A."/>
            <person name="Steindorff A."/>
            <person name="Ohm R.A."/>
            <person name="Martin F."/>
            <person name="Silar P."/>
            <person name="Natvig D.O."/>
            <person name="Lalanne C."/>
            <person name="Gautier V."/>
            <person name="Ament-Velasquez S.L."/>
            <person name="Kruys A."/>
            <person name="Hutchinson M.I."/>
            <person name="Powell A.J."/>
            <person name="Barry K."/>
            <person name="Miller A.N."/>
            <person name="Grigoriev I.V."/>
            <person name="Debuchy R."/>
            <person name="Gladieux P."/>
            <person name="Hiltunen Thoren M."/>
            <person name="Johannesson H."/>
        </authorList>
    </citation>
    <scope>NUCLEOTIDE SEQUENCE</scope>
    <source>
        <strain evidence="4">CBS 103.79</strain>
    </source>
</reference>
<feature type="domain" description="BPL/LPL catalytic" evidence="3">
    <location>
        <begin position="396"/>
        <end position="606"/>
    </location>
</feature>
<dbReference type="GO" id="GO:0004077">
    <property type="term" value="F:biotin--[biotin carboxyl-carrier protein] ligase activity"/>
    <property type="evidence" value="ECO:0007669"/>
    <property type="project" value="InterPro"/>
</dbReference>
<dbReference type="GO" id="GO:0005737">
    <property type="term" value="C:cytoplasm"/>
    <property type="evidence" value="ECO:0007669"/>
    <property type="project" value="TreeGrafter"/>
</dbReference>
<dbReference type="InterPro" id="IPR004408">
    <property type="entry name" value="Biotin_CoA_COase_ligase"/>
</dbReference>
<dbReference type="CDD" id="cd16442">
    <property type="entry name" value="BPL"/>
    <property type="match status" value="1"/>
</dbReference>
<keyword evidence="5" id="KW-1185">Reference proteome</keyword>
<dbReference type="EMBL" id="MU856174">
    <property type="protein sequence ID" value="KAK3897410.1"/>
    <property type="molecule type" value="Genomic_DNA"/>
</dbReference>
<protein>
    <recommendedName>
        <fullName evidence="3">BPL/LPL catalytic domain-containing protein</fullName>
    </recommendedName>
</protein>
<dbReference type="Pfam" id="PF09825">
    <property type="entry name" value="BPL_N"/>
    <property type="match status" value="1"/>
</dbReference>
<proteinExistence type="inferred from homology"/>
<dbReference type="InterPro" id="IPR019197">
    <property type="entry name" value="Biotin-prot_ligase_N"/>
</dbReference>
<dbReference type="Proteomes" id="UP001303889">
    <property type="component" value="Unassembled WGS sequence"/>
</dbReference>